<feature type="domain" description="Thioredoxin-like fold" evidence="6">
    <location>
        <begin position="64"/>
        <end position="241"/>
    </location>
</feature>
<dbReference type="PANTHER" id="PTHR13887">
    <property type="entry name" value="GLUTATHIONE S-TRANSFERASE KAPPA"/>
    <property type="match status" value="1"/>
</dbReference>
<proteinExistence type="inferred from homology"/>
<evidence type="ECO:0000313" key="7">
    <source>
        <dbReference type="EMBL" id="OGY60614.1"/>
    </source>
</evidence>
<evidence type="ECO:0000313" key="8">
    <source>
        <dbReference type="Proteomes" id="UP000176571"/>
    </source>
</evidence>
<dbReference type="Proteomes" id="UP000176571">
    <property type="component" value="Unassembled WGS sequence"/>
</dbReference>
<dbReference type="PANTHER" id="PTHR13887:SF14">
    <property type="entry name" value="DISULFIDE BOND FORMATION PROTEIN D"/>
    <property type="match status" value="1"/>
</dbReference>
<dbReference type="InterPro" id="IPR036249">
    <property type="entry name" value="Thioredoxin-like_sf"/>
</dbReference>
<dbReference type="SUPFAM" id="SSF52833">
    <property type="entry name" value="Thioredoxin-like"/>
    <property type="match status" value="1"/>
</dbReference>
<gene>
    <name evidence="7" type="ORF">A3F99_01240</name>
</gene>
<keyword evidence="4" id="KW-1015">Disulfide bond</keyword>
<evidence type="ECO:0000256" key="2">
    <source>
        <dbReference type="ARBA" id="ARBA00022729"/>
    </source>
</evidence>
<name>A0A1G1Z7X3_9BACT</name>
<evidence type="ECO:0000259" key="6">
    <source>
        <dbReference type="Pfam" id="PF13462"/>
    </source>
</evidence>
<keyword evidence="5" id="KW-0676">Redox-active center</keyword>
<evidence type="ECO:0000256" key="4">
    <source>
        <dbReference type="ARBA" id="ARBA00023157"/>
    </source>
</evidence>
<evidence type="ECO:0000256" key="3">
    <source>
        <dbReference type="ARBA" id="ARBA00023002"/>
    </source>
</evidence>
<protein>
    <recommendedName>
        <fullName evidence="6">Thioredoxin-like fold domain-containing protein</fullName>
    </recommendedName>
</protein>
<dbReference type="Pfam" id="PF13462">
    <property type="entry name" value="Thioredoxin_4"/>
    <property type="match status" value="1"/>
</dbReference>
<evidence type="ECO:0000256" key="5">
    <source>
        <dbReference type="ARBA" id="ARBA00023284"/>
    </source>
</evidence>
<dbReference type="STRING" id="1797693.A3F99_01240"/>
<dbReference type="InterPro" id="IPR012336">
    <property type="entry name" value="Thioredoxin-like_fold"/>
</dbReference>
<comment type="caution">
    <text evidence="7">The sequence shown here is derived from an EMBL/GenBank/DDBJ whole genome shotgun (WGS) entry which is preliminary data.</text>
</comment>
<evidence type="ECO:0000256" key="1">
    <source>
        <dbReference type="ARBA" id="ARBA00005791"/>
    </source>
</evidence>
<reference evidence="7 8" key="1">
    <citation type="journal article" date="2016" name="Nat. Commun.">
        <title>Thousands of microbial genomes shed light on interconnected biogeochemical processes in an aquifer system.</title>
        <authorList>
            <person name="Anantharaman K."/>
            <person name="Brown C.T."/>
            <person name="Hug L.A."/>
            <person name="Sharon I."/>
            <person name="Castelle C.J."/>
            <person name="Probst A.J."/>
            <person name="Thomas B.C."/>
            <person name="Singh A."/>
            <person name="Wilkins M.J."/>
            <person name="Karaoz U."/>
            <person name="Brodie E.L."/>
            <person name="Williams K.H."/>
            <person name="Hubbard S.S."/>
            <person name="Banfield J.F."/>
        </authorList>
    </citation>
    <scope>NUCLEOTIDE SEQUENCE [LARGE SCALE GENOMIC DNA]</scope>
</reference>
<sequence>MLSMKDNTYLAGTILVAALIIAGSIIYAFAPTRPQISLSDNNAATYNLPPLKADLPYEQTMGEGGDVVLGDTNSLVKIVEYGDYQCPFCEKFFKESESRIREQYIGSGKANMIYKDLIVIDGFVAGGHESADSALAANCAADQNKFWEYHDALFTVEGLDGKENNGNLTKELFLKIADSLGLNKTVFEICYDSRKYDAEVTADTEEASKDLERLSTPSTLINGELVAGAVPFAEFAKVVDKYIK</sequence>
<dbReference type="GO" id="GO:0016491">
    <property type="term" value="F:oxidoreductase activity"/>
    <property type="evidence" value="ECO:0007669"/>
    <property type="project" value="UniProtKB-KW"/>
</dbReference>
<dbReference type="EMBL" id="MHJB01000040">
    <property type="protein sequence ID" value="OGY60614.1"/>
    <property type="molecule type" value="Genomic_DNA"/>
</dbReference>
<keyword evidence="2" id="KW-0732">Signal</keyword>
<dbReference type="AlphaFoldDB" id="A0A1G1Z7X3"/>
<accession>A0A1G1Z7X3</accession>
<organism evidence="7 8">
    <name type="scientific">Candidatus Colwellbacteria bacterium RIFCSPLOWO2_12_FULL_43_11</name>
    <dbReference type="NCBI Taxonomy" id="1797693"/>
    <lineage>
        <taxon>Bacteria</taxon>
        <taxon>Candidatus Colwelliibacteriota</taxon>
    </lineage>
</organism>
<keyword evidence="3" id="KW-0560">Oxidoreductase</keyword>
<dbReference type="Gene3D" id="3.40.30.10">
    <property type="entry name" value="Glutaredoxin"/>
    <property type="match status" value="1"/>
</dbReference>
<comment type="similarity">
    <text evidence="1">Belongs to the thioredoxin family. DsbA subfamily.</text>
</comment>